<gene>
    <name evidence="1" type="ORF">ENI34_03930</name>
</gene>
<reference evidence="1" key="1">
    <citation type="journal article" date="2020" name="mSystems">
        <title>Genome- and Community-Level Interaction Insights into Carbon Utilization and Element Cycling Functions of Hydrothermarchaeota in Hydrothermal Sediment.</title>
        <authorList>
            <person name="Zhou Z."/>
            <person name="Liu Y."/>
            <person name="Xu W."/>
            <person name="Pan J."/>
            <person name="Luo Z.H."/>
            <person name="Li M."/>
        </authorList>
    </citation>
    <scope>NUCLEOTIDE SEQUENCE</scope>
    <source>
        <strain evidence="1">HyVt-388</strain>
    </source>
</reference>
<dbReference type="Proteomes" id="UP000885826">
    <property type="component" value="Unassembled WGS sequence"/>
</dbReference>
<evidence type="ECO:0000313" key="2">
    <source>
        <dbReference type="Proteomes" id="UP000885826"/>
    </source>
</evidence>
<dbReference type="EMBL" id="DRIG01000041">
    <property type="protein sequence ID" value="HEC78276.1"/>
    <property type="molecule type" value="Genomic_DNA"/>
</dbReference>
<dbReference type="PROSITE" id="PS51257">
    <property type="entry name" value="PROKAR_LIPOPROTEIN"/>
    <property type="match status" value="1"/>
</dbReference>
<sequence length="123" mass="13619">MKIKYPIALFLIVFLFLSMSCSKSKTVTLNLSNNQNIAVAYAGYYSLNDGAEESISGTTPNEYEFVLEKGDKLAGLIYKSDSSNVTDTLVFKVYVDDVEQTDLTRNIVIPTEIGGVQFQITVQ</sequence>
<comment type="caution">
    <text evidence="1">The sequence shown here is derived from an EMBL/GenBank/DDBJ whole genome shotgun (WGS) entry which is preliminary data.</text>
</comment>
<evidence type="ECO:0000313" key="1">
    <source>
        <dbReference type="EMBL" id="HEC78276.1"/>
    </source>
</evidence>
<protein>
    <submittedName>
        <fullName evidence="1">Uncharacterized protein</fullName>
    </submittedName>
</protein>
<proteinExistence type="predicted"/>
<organism evidence="1 2">
    <name type="scientific">candidate division WOR-3 bacterium</name>
    <dbReference type="NCBI Taxonomy" id="2052148"/>
    <lineage>
        <taxon>Bacteria</taxon>
        <taxon>Bacteria division WOR-3</taxon>
    </lineage>
</organism>
<dbReference type="AlphaFoldDB" id="A0A9C9EMV3"/>
<accession>A0A9C9EMV3</accession>
<name>A0A9C9EMV3_UNCW3</name>